<evidence type="ECO:0000313" key="1">
    <source>
        <dbReference type="EMBL" id="GAG33843.1"/>
    </source>
</evidence>
<reference evidence="1" key="1">
    <citation type="journal article" date="2014" name="Front. Microbiol.">
        <title>High frequency of phylogenetically diverse reductive dehalogenase-homologous genes in deep subseafloor sedimentary metagenomes.</title>
        <authorList>
            <person name="Kawai M."/>
            <person name="Futagami T."/>
            <person name="Toyoda A."/>
            <person name="Takaki Y."/>
            <person name="Nishi S."/>
            <person name="Hori S."/>
            <person name="Arai W."/>
            <person name="Tsubouchi T."/>
            <person name="Morono Y."/>
            <person name="Uchiyama I."/>
            <person name="Ito T."/>
            <person name="Fujiyama A."/>
            <person name="Inagaki F."/>
            <person name="Takami H."/>
        </authorList>
    </citation>
    <scope>NUCLEOTIDE SEQUENCE</scope>
    <source>
        <strain evidence="1">Expedition CK06-06</strain>
    </source>
</reference>
<dbReference type="EMBL" id="BARS01041585">
    <property type="protein sequence ID" value="GAG33843.1"/>
    <property type="molecule type" value="Genomic_DNA"/>
</dbReference>
<dbReference type="AlphaFoldDB" id="X0XB00"/>
<organism evidence="1">
    <name type="scientific">marine sediment metagenome</name>
    <dbReference type="NCBI Taxonomy" id="412755"/>
    <lineage>
        <taxon>unclassified sequences</taxon>
        <taxon>metagenomes</taxon>
        <taxon>ecological metagenomes</taxon>
    </lineage>
</organism>
<protein>
    <submittedName>
        <fullName evidence="1">Uncharacterized protein</fullName>
    </submittedName>
</protein>
<comment type="caution">
    <text evidence="1">The sequence shown here is derived from an EMBL/GenBank/DDBJ whole genome shotgun (WGS) entry which is preliminary data.</text>
</comment>
<gene>
    <name evidence="1" type="ORF">S01H1_63226</name>
</gene>
<proteinExistence type="predicted"/>
<name>X0XB00_9ZZZZ</name>
<sequence>MPDIEIRSNHPRHGKPGKHALWLGYKAWGVLSSLGYDDTAVVGQCHVISEDKYGNEQIYFRVHSSPKDERDFPPEEMLEIVKELKHYAETEFDGFDGFYELEYKAGYPVFVENPSDPEGYELIKTSDSVPHAFMWSETKKIVIWLNNGAWTVVDANIGDMKNAELSASAYINNELS</sequence>
<accession>X0XB00</accession>